<comment type="caution">
    <text evidence="1">The sequence shown here is derived from an EMBL/GenBank/DDBJ whole genome shotgun (WGS) entry which is preliminary data.</text>
</comment>
<evidence type="ECO:0000313" key="1">
    <source>
        <dbReference type="EMBL" id="TCC30114.1"/>
    </source>
</evidence>
<name>A0A4R0IDT3_9ACTN</name>
<dbReference type="InterPro" id="IPR046165">
    <property type="entry name" value="DUF6167"/>
</dbReference>
<protein>
    <submittedName>
        <fullName evidence="1">Uncharacterized protein</fullName>
    </submittedName>
</protein>
<organism evidence="1 2">
    <name type="scientific">Kribbella speibonae</name>
    <dbReference type="NCBI Taxonomy" id="1572660"/>
    <lineage>
        <taxon>Bacteria</taxon>
        <taxon>Bacillati</taxon>
        <taxon>Actinomycetota</taxon>
        <taxon>Actinomycetes</taxon>
        <taxon>Propionibacteriales</taxon>
        <taxon>Kribbellaceae</taxon>
        <taxon>Kribbella</taxon>
    </lineage>
</organism>
<accession>A0A4R0IDT3</accession>
<reference evidence="1 2" key="1">
    <citation type="submission" date="2019-02" db="EMBL/GenBank/DDBJ databases">
        <title>Kribbella capetownensis sp. nov. and Kribbella speibonae sp. nov., isolated from soil.</title>
        <authorList>
            <person name="Curtis S.M."/>
            <person name="Norton I."/>
            <person name="Everest G.J."/>
            <person name="Meyers P.R."/>
        </authorList>
    </citation>
    <scope>NUCLEOTIDE SEQUENCE [LARGE SCALE GENOMIC DNA]</scope>
    <source>
        <strain evidence="1 2">YM55</strain>
    </source>
</reference>
<proteinExistence type="predicted"/>
<sequence>MKRIFWLIIGIAVGVYAVTRLKKRAQILAPEGMQESAAKLAAAVRHFGDQVREGMAERETELRDALGIENTNDREDYR</sequence>
<dbReference type="Proteomes" id="UP000294225">
    <property type="component" value="Unassembled WGS sequence"/>
</dbReference>
<evidence type="ECO:0000313" key="2">
    <source>
        <dbReference type="Proteomes" id="UP000294225"/>
    </source>
</evidence>
<dbReference type="EMBL" id="SJKC01000008">
    <property type="protein sequence ID" value="TCC30114.1"/>
    <property type="molecule type" value="Genomic_DNA"/>
</dbReference>
<dbReference type="Pfam" id="PF19664">
    <property type="entry name" value="DUF6167"/>
    <property type="match status" value="1"/>
</dbReference>
<dbReference type="RefSeq" id="WP_131293854.1">
    <property type="nucleotide sequence ID" value="NZ_SJKC01000008.1"/>
</dbReference>
<dbReference type="AlphaFoldDB" id="A0A4R0IDT3"/>
<gene>
    <name evidence="1" type="ORF">E0H92_39775</name>
</gene>